<keyword evidence="3" id="KW-1185">Reference proteome</keyword>
<dbReference type="Proteomes" id="UP000602004">
    <property type="component" value="Unassembled WGS sequence"/>
</dbReference>
<gene>
    <name evidence="2" type="ORF">GCM10011400_42310</name>
</gene>
<dbReference type="Gene3D" id="1.10.530.10">
    <property type="match status" value="1"/>
</dbReference>
<comment type="caution">
    <text evidence="2">The sequence shown here is derived from an EMBL/GenBank/DDBJ whole genome shotgun (WGS) entry which is preliminary data.</text>
</comment>
<name>A0ABQ1N453_9BURK</name>
<feature type="region of interest" description="Disordered" evidence="1">
    <location>
        <begin position="397"/>
        <end position="419"/>
    </location>
</feature>
<accession>A0ABQ1N453</accession>
<feature type="compositionally biased region" description="Pro residues" evidence="1">
    <location>
        <begin position="10"/>
        <end position="21"/>
    </location>
</feature>
<evidence type="ECO:0008006" key="4">
    <source>
        <dbReference type="Google" id="ProtNLM"/>
    </source>
</evidence>
<protein>
    <recommendedName>
        <fullName evidence="4">Glycoside hydrolase family 19 catalytic domain-containing protein</fullName>
    </recommendedName>
</protein>
<dbReference type="RefSeq" id="WP_115782173.1">
    <property type="nucleotide sequence ID" value="NZ_BMHL01000007.1"/>
</dbReference>
<sequence length="919" mass="100981">MPAQTHPAPATSPSPEPPPGVPTQLTCAFPFRDADNKEIVDPQKFYDALSLTNDGFFPLGVNGFPHGGIHFGNGSAARLDQTRGVRCIADGEIVAHKIDDAHPHLQFTDGKWAAYSTGFVLVRHRLTMPPAPNNTSQQPADESHDIYSLYMHMADWTTYLAAPKVPRPYWWDVDAYSVLGKDRQHPAADGDAGGAAGAFVWTEPKAGKKKGQYSAGQQVGFLPEGCEVIIGEKRGPWGHIQTIAAGGMTSPTSGGEFGLDDSSLPWEASDARTAGGAAVTPKGDWGWLFLPGLQSVKEPKQVGHVVVPPAPIPVKAGTLLGQIGEYQDYERATPLPPASRRKLLHLEVFADDGFSAFLTKSRTRAAQLPADQKTLLVIDAGAKLVQNVAAADRKLGRDHPVYSTKPTDDSPSSGPWVKVQPRYSQTSSGLLVADGPPVWIERDKAAAPVNGMPAWSEFPLRLQDVADPASGFPLIHSRAQLDALDAKKQAIDEHNVRWWRVPFRTADGKSASGWVCSARHPGTRWENPWAWPGFEIVDATGINLTDAFKRNLLVTDTADWQEKKAFEPSAVAVNNSPLLLKLEQTVAGEKSGGNSGKVTAKAMQAAMRVPSLAQAMSHVILRYESEWGGDMSRWNAITPLMRNAKGNWLKELERIKKLQWWDEVKGKVAGFPGGATVLHIHPVALVANFATRRRIDIAKFLTLYKDAHSANFGWYESASSPKHNLPPLSGKSEENLKTLLEWIEFLYASKSEIFNIRYVAYMLATSRIESYDFHTQTFFGPFSELISYDKAERDYGSGPTALNPTRAIAHHNNTQGDGYKYRGRGLVQITWKANYENFTPIVGVNLADQPDEALSWKNAAVIMVEGMIRGIFTGKKLSDYINEFHADYVGARRIINGTERNIVFAEYAKKFETLLMECI</sequence>
<evidence type="ECO:0000313" key="3">
    <source>
        <dbReference type="Proteomes" id="UP000602004"/>
    </source>
</evidence>
<evidence type="ECO:0000256" key="1">
    <source>
        <dbReference type="SAM" id="MobiDB-lite"/>
    </source>
</evidence>
<evidence type="ECO:0000313" key="2">
    <source>
        <dbReference type="EMBL" id="GGC50429.1"/>
    </source>
</evidence>
<dbReference type="InterPro" id="IPR023346">
    <property type="entry name" value="Lysozyme-like_dom_sf"/>
</dbReference>
<proteinExistence type="predicted"/>
<dbReference type="EMBL" id="BMHL01000007">
    <property type="protein sequence ID" value="GGC50429.1"/>
    <property type="molecule type" value="Genomic_DNA"/>
</dbReference>
<organism evidence="2 3">
    <name type="scientific">Paraburkholderia caffeinilytica</name>
    <dbReference type="NCBI Taxonomy" id="1761016"/>
    <lineage>
        <taxon>Bacteria</taxon>
        <taxon>Pseudomonadati</taxon>
        <taxon>Pseudomonadota</taxon>
        <taxon>Betaproteobacteria</taxon>
        <taxon>Burkholderiales</taxon>
        <taxon>Burkholderiaceae</taxon>
        <taxon>Paraburkholderia</taxon>
    </lineage>
</organism>
<reference evidence="3" key="1">
    <citation type="journal article" date="2019" name="Int. J. Syst. Evol. Microbiol.">
        <title>The Global Catalogue of Microorganisms (GCM) 10K type strain sequencing project: providing services to taxonomists for standard genome sequencing and annotation.</title>
        <authorList>
            <consortium name="The Broad Institute Genomics Platform"/>
            <consortium name="The Broad Institute Genome Sequencing Center for Infectious Disease"/>
            <person name="Wu L."/>
            <person name="Ma J."/>
        </authorList>
    </citation>
    <scope>NUCLEOTIDE SEQUENCE [LARGE SCALE GENOMIC DNA]</scope>
    <source>
        <strain evidence="3">CGMCC 1.15103</strain>
    </source>
</reference>
<feature type="region of interest" description="Disordered" evidence="1">
    <location>
        <begin position="1"/>
        <end position="22"/>
    </location>
</feature>
<dbReference type="SUPFAM" id="SSF53955">
    <property type="entry name" value="Lysozyme-like"/>
    <property type="match status" value="1"/>
</dbReference>